<dbReference type="PROSITE" id="PS50005">
    <property type="entry name" value="TPR"/>
    <property type="match status" value="2"/>
</dbReference>
<dbReference type="GO" id="GO:0016301">
    <property type="term" value="F:kinase activity"/>
    <property type="evidence" value="ECO:0007669"/>
    <property type="project" value="UniProtKB-KW"/>
</dbReference>
<dbReference type="OrthoDB" id="629492at2759"/>
<feature type="repeat" description="TPR" evidence="3">
    <location>
        <begin position="99"/>
        <end position="132"/>
    </location>
</feature>
<dbReference type="SUPFAM" id="SSF48452">
    <property type="entry name" value="TPR-like"/>
    <property type="match status" value="1"/>
</dbReference>
<dbReference type="GO" id="GO:0016020">
    <property type="term" value="C:membrane"/>
    <property type="evidence" value="ECO:0007669"/>
    <property type="project" value="TreeGrafter"/>
</dbReference>
<sequence length="355" mass="40072">MKRGLSFARNFSNFPPTTPSLTHFGRSLFNLAKVLVFVSLKWTLFKKESLTNKKEPKAAPKSGSTHLYLLKEGNRNLSRGNALQSINDFTQAIEIESTSEGYSKRAFVQLHIKDYHNAMTDALKAIELNPRNIEGHLVMGMIQVALNEYEKALESFGTAIDLTSPLDFRRDSIEETINGCKASLKMQLNGAGQTTPTDFQKKLTEKNVTEPVIRDTASNIQPAGSPFANKEFIDLQTDITKQMVDLGGEEFSKKLMKLNQSPAVQKLGQKALKGEQPTYADYMELMKDEHFRRYQAALNEISKQPKFSKISSKFAQMDWMGAYNELKQDPEALQLYMRAFDCFDESPNTKSPAQQ</sequence>
<dbReference type="InterPro" id="IPR047150">
    <property type="entry name" value="SGT"/>
</dbReference>
<keyword evidence="5" id="KW-1185">Reference proteome</keyword>
<dbReference type="GO" id="GO:0072380">
    <property type="term" value="C:TRC complex"/>
    <property type="evidence" value="ECO:0007669"/>
    <property type="project" value="TreeGrafter"/>
</dbReference>
<dbReference type="InterPro" id="IPR019734">
    <property type="entry name" value="TPR_rpt"/>
</dbReference>
<dbReference type="GO" id="GO:0060090">
    <property type="term" value="F:molecular adaptor activity"/>
    <property type="evidence" value="ECO:0007669"/>
    <property type="project" value="TreeGrafter"/>
</dbReference>
<dbReference type="PANTHER" id="PTHR45831">
    <property type="entry name" value="LD24721P"/>
    <property type="match status" value="1"/>
</dbReference>
<feature type="repeat" description="TPR" evidence="3">
    <location>
        <begin position="133"/>
        <end position="166"/>
    </location>
</feature>
<dbReference type="AlphaFoldDB" id="X6NEW4"/>
<comment type="caution">
    <text evidence="4">The sequence shown here is derived from an EMBL/GenBank/DDBJ whole genome shotgun (WGS) entry which is preliminary data.</text>
</comment>
<evidence type="ECO:0000256" key="2">
    <source>
        <dbReference type="ARBA" id="ARBA00022803"/>
    </source>
</evidence>
<evidence type="ECO:0000313" key="4">
    <source>
        <dbReference type="EMBL" id="ETO24428.1"/>
    </source>
</evidence>
<keyword evidence="2 3" id="KW-0802">TPR repeat</keyword>
<dbReference type="EMBL" id="ASPP01009226">
    <property type="protein sequence ID" value="ETO24428.1"/>
    <property type="molecule type" value="Genomic_DNA"/>
</dbReference>
<evidence type="ECO:0000256" key="1">
    <source>
        <dbReference type="ARBA" id="ARBA00022737"/>
    </source>
</evidence>
<dbReference type="GO" id="GO:0006620">
    <property type="term" value="P:post-translational protein targeting to endoplasmic reticulum membrane"/>
    <property type="evidence" value="ECO:0007669"/>
    <property type="project" value="TreeGrafter"/>
</dbReference>
<dbReference type="Gene3D" id="1.25.40.10">
    <property type="entry name" value="Tetratricopeptide repeat domain"/>
    <property type="match status" value="1"/>
</dbReference>
<accession>X6NEW4</accession>
<dbReference type="Pfam" id="PF13181">
    <property type="entry name" value="TPR_8"/>
    <property type="match status" value="1"/>
</dbReference>
<keyword evidence="1" id="KW-0677">Repeat</keyword>
<protein>
    <submittedName>
        <fullName evidence="4">MAP kinase kinase-like protein</fullName>
    </submittedName>
</protein>
<dbReference type="Proteomes" id="UP000023152">
    <property type="component" value="Unassembled WGS sequence"/>
</dbReference>
<evidence type="ECO:0000313" key="5">
    <source>
        <dbReference type="Proteomes" id="UP000023152"/>
    </source>
</evidence>
<organism evidence="4 5">
    <name type="scientific">Reticulomyxa filosa</name>
    <dbReference type="NCBI Taxonomy" id="46433"/>
    <lineage>
        <taxon>Eukaryota</taxon>
        <taxon>Sar</taxon>
        <taxon>Rhizaria</taxon>
        <taxon>Retaria</taxon>
        <taxon>Foraminifera</taxon>
        <taxon>Monothalamids</taxon>
        <taxon>Reticulomyxidae</taxon>
        <taxon>Reticulomyxa</taxon>
    </lineage>
</organism>
<dbReference type="InterPro" id="IPR011990">
    <property type="entry name" value="TPR-like_helical_dom_sf"/>
</dbReference>
<dbReference type="PANTHER" id="PTHR45831:SF2">
    <property type="entry name" value="LD24721P"/>
    <property type="match status" value="1"/>
</dbReference>
<gene>
    <name evidence="4" type="ORF">RFI_12734</name>
</gene>
<keyword evidence="4" id="KW-0808">Transferase</keyword>
<evidence type="ECO:0000256" key="3">
    <source>
        <dbReference type="PROSITE-ProRule" id="PRU00339"/>
    </source>
</evidence>
<proteinExistence type="predicted"/>
<dbReference type="SMART" id="SM00028">
    <property type="entry name" value="TPR"/>
    <property type="match status" value="2"/>
</dbReference>
<reference evidence="4 5" key="1">
    <citation type="journal article" date="2013" name="Curr. Biol.">
        <title>The Genome of the Foraminiferan Reticulomyxa filosa.</title>
        <authorList>
            <person name="Glockner G."/>
            <person name="Hulsmann N."/>
            <person name="Schleicher M."/>
            <person name="Noegel A.A."/>
            <person name="Eichinger L."/>
            <person name="Gallinger C."/>
            <person name="Pawlowski J."/>
            <person name="Sierra R."/>
            <person name="Euteneuer U."/>
            <person name="Pillet L."/>
            <person name="Moustafa A."/>
            <person name="Platzer M."/>
            <person name="Groth M."/>
            <person name="Szafranski K."/>
            <person name="Schliwa M."/>
        </authorList>
    </citation>
    <scope>NUCLEOTIDE SEQUENCE [LARGE SCALE GENOMIC DNA]</scope>
</reference>
<keyword evidence="4" id="KW-0418">Kinase</keyword>
<name>X6NEW4_RETFI</name>